<comment type="caution">
    <text evidence="1">The sequence shown here is derived from an EMBL/GenBank/DDBJ whole genome shotgun (WGS) entry which is preliminary data.</text>
</comment>
<evidence type="ECO:0000313" key="2">
    <source>
        <dbReference type="Proteomes" id="UP000315648"/>
    </source>
</evidence>
<dbReference type="RefSeq" id="WP_144353945.1">
    <property type="nucleotide sequence ID" value="NZ_CBCRVV010000037.1"/>
</dbReference>
<dbReference type="Proteomes" id="UP000315648">
    <property type="component" value="Unassembled WGS sequence"/>
</dbReference>
<dbReference type="EMBL" id="VMBG01000002">
    <property type="protein sequence ID" value="TSJ77524.1"/>
    <property type="molecule type" value="Genomic_DNA"/>
</dbReference>
<sequence length="129" mass="14604">MLWILVALLTAPPLLNLAGYNVFLYIGSDSRKVVIAASQGLCHLATTSETKDVSAFSDYPPEFSEIYMEILKIGPVELFSEKRMDPMQWFQFGIRPKSATFDYSAVEFPWGLLPLAPLIAIYLKRKKKK</sequence>
<accession>A0A556QLL7</accession>
<protein>
    <submittedName>
        <fullName evidence="1">Uncharacterized protein</fullName>
    </submittedName>
</protein>
<evidence type="ECO:0000313" key="1">
    <source>
        <dbReference type="EMBL" id="TSJ77524.1"/>
    </source>
</evidence>
<organism evidence="1 2">
    <name type="scientific">Rariglobus hedericola</name>
    <dbReference type="NCBI Taxonomy" id="2597822"/>
    <lineage>
        <taxon>Bacteria</taxon>
        <taxon>Pseudomonadati</taxon>
        <taxon>Verrucomicrobiota</taxon>
        <taxon>Opitutia</taxon>
        <taxon>Opitutales</taxon>
        <taxon>Opitutaceae</taxon>
        <taxon>Rariglobus</taxon>
    </lineage>
</organism>
<gene>
    <name evidence="1" type="ORF">FPL22_15680</name>
</gene>
<proteinExistence type="predicted"/>
<keyword evidence="2" id="KW-1185">Reference proteome</keyword>
<dbReference type="AlphaFoldDB" id="A0A556QLL7"/>
<reference evidence="1 2" key="1">
    <citation type="submission" date="2019-07" db="EMBL/GenBank/DDBJ databases">
        <title>Description of 53C-WASEF.</title>
        <authorList>
            <person name="Pitt A."/>
            <person name="Hahn M.W."/>
        </authorList>
    </citation>
    <scope>NUCLEOTIDE SEQUENCE [LARGE SCALE GENOMIC DNA]</scope>
    <source>
        <strain evidence="1 2">53C-WASEF</strain>
    </source>
</reference>
<name>A0A556QLL7_9BACT</name>